<dbReference type="EMBL" id="GBXM01073377">
    <property type="protein sequence ID" value="JAH35200.1"/>
    <property type="molecule type" value="Transcribed_RNA"/>
</dbReference>
<reference evidence="1" key="2">
    <citation type="journal article" date="2015" name="Fish Shellfish Immunol.">
        <title>Early steps in the European eel (Anguilla anguilla)-Vibrio vulnificus interaction in the gills: Role of the RtxA13 toxin.</title>
        <authorList>
            <person name="Callol A."/>
            <person name="Pajuelo D."/>
            <person name="Ebbesson L."/>
            <person name="Teles M."/>
            <person name="MacKenzie S."/>
            <person name="Amaro C."/>
        </authorList>
    </citation>
    <scope>NUCLEOTIDE SEQUENCE</scope>
</reference>
<dbReference type="EMBL" id="GBXM01080499">
    <property type="protein sequence ID" value="JAH28078.1"/>
    <property type="molecule type" value="Transcribed_RNA"/>
</dbReference>
<name>A0A0E9RIB7_ANGAN</name>
<reference evidence="1" key="1">
    <citation type="submission" date="2014-11" db="EMBL/GenBank/DDBJ databases">
        <authorList>
            <person name="Amaro Gonzalez C."/>
        </authorList>
    </citation>
    <scope>NUCLEOTIDE SEQUENCE</scope>
</reference>
<proteinExistence type="predicted"/>
<dbReference type="AlphaFoldDB" id="A0A0E9RIB7"/>
<protein>
    <submittedName>
        <fullName evidence="1">Uncharacterized protein</fullName>
    </submittedName>
</protein>
<sequence length="36" mass="4018">MAEELPRLACCTASQWCSTIHICNQSVNLMDCDRSS</sequence>
<evidence type="ECO:0000313" key="1">
    <source>
        <dbReference type="EMBL" id="JAH28078.1"/>
    </source>
</evidence>
<accession>A0A0E9RIB7</accession>
<organism evidence="1">
    <name type="scientific">Anguilla anguilla</name>
    <name type="common">European freshwater eel</name>
    <name type="synonym">Muraena anguilla</name>
    <dbReference type="NCBI Taxonomy" id="7936"/>
    <lineage>
        <taxon>Eukaryota</taxon>
        <taxon>Metazoa</taxon>
        <taxon>Chordata</taxon>
        <taxon>Craniata</taxon>
        <taxon>Vertebrata</taxon>
        <taxon>Euteleostomi</taxon>
        <taxon>Actinopterygii</taxon>
        <taxon>Neopterygii</taxon>
        <taxon>Teleostei</taxon>
        <taxon>Anguilliformes</taxon>
        <taxon>Anguillidae</taxon>
        <taxon>Anguilla</taxon>
    </lineage>
</organism>